<proteinExistence type="predicted"/>
<dbReference type="InterPro" id="IPR036457">
    <property type="entry name" value="PPM-type-like_dom_sf"/>
</dbReference>
<dbReference type="AlphaFoldDB" id="A0A3M0A397"/>
<dbReference type="SMART" id="SM00331">
    <property type="entry name" value="PP2C_SIG"/>
    <property type="match status" value="1"/>
</dbReference>
<reference evidence="2 3" key="1">
    <citation type="submission" date="2018-10" db="EMBL/GenBank/DDBJ databases">
        <title>Genomic Encyclopedia of Type Strains, Phase IV (KMG-IV): sequencing the most valuable type-strain genomes for metagenomic binning, comparative biology and taxonomic classification.</title>
        <authorList>
            <person name="Goeker M."/>
        </authorList>
    </citation>
    <scope>NUCLEOTIDE SEQUENCE [LARGE SCALE GENOMIC DNA]</scope>
    <source>
        <strain evidence="2 3">DSM 25080</strain>
    </source>
</reference>
<sequence length="255" mass="27685">MLEFDVGVSQWQGRRAYQQDSVTAQYLANDRLLAVVCDGMGGTVGGEVAASAALDAIVSRFDPHADDLSAQWLQLAGAANNALAKAIKADEALASMGTTLVSLFIDKQGLRWLSVGDSPLWLFRDGELQRLNIDESYGGFLDREAAAGHISWEEARSNTKRHQLMNVLQGKKSLVVNDIADEAVVLQSNDVLLLASDGIQTLSDGHIAHVMREHLGESANSITEQLMRAVHRENHPKQDNVSIALIKVEQGSESE</sequence>
<dbReference type="EMBL" id="REFJ01000005">
    <property type="protein sequence ID" value="RMA78924.1"/>
    <property type="molecule type" value="Genomic_DNA"/>
</dbReference>
<keyword evidence="3" id="KW-1185">Reference proteome</keyword>
<dbReference type="SMART" id="SM00332">
    <property type="entry name" value="PP2Cc"/>
    <property type="match status" value="1"/>
</dbReference>
<gene>
    <name evidence="2" type="ORF">DFR27_2265</name>
</gene>
<dbReference type="SUPFAM" id="SSF81606">
    <property type="entry name" value="PP2C-like"/>
    <property type="match status" value="1"/>
</dbReference>
<feature type="domain" description="PPM-type phosphatase" evidence="1">
    <location>
        <begin position="5"/>
        <end position="248"/>
    </location>
</feature>
<comment type="caution">
    <text evidence="2">The sequence shown here is derived from an EMBL/GenBank/DDBJ whole genome shotgun (WGS) entry which is preliminary data.</text>
</comment>
<name>A0A3M0A397_9GAMM</name>
<dbReference type="Proteomes" id="UP000267187">
    <property type="component" value="Unassembled WGS sequence"/>
</dbReference>
<organism evidence="2 3">
    <name type="scientific">Umboniibacter marinipuniceus</name>
    <dbReference type="NCBI Taxonomy" id="569599"/>
    <lineage>
        <taxon>Bacteria</taxon>
        <taxon>Pseudomonadati</taxon>
        <taxon>Pseudomonadota</taxon>
        <taxon>Gammaproteobacteria</taxon>
        <taxon>Cellvibrionales</taxon>
        <taxon>Cellvibrionaceae</taxon>
        <taxon>Umboniibacter</taxon>
    </lineage>
</organism>
<dbReference type="OrthoDB" id="9801841at2"/>
<dbReference type="Gene3D" id="3.60.40.10">
    <property type="entry name" value="PPM-type phosphatase domain"/>
    <property type="match status" value="1"/>
</dbReference>
<dbReference type="InterPro" id="IPR001932">
    <property type="entry name" value="PPM-type_phosphatase-like_dom"/>
</dbReference>
<dbReference type="RefSeq" id="WP_121877556.1">
    <property type="nucleotide sequence ID" value="NZ_REFJ01000005.1"/>
</dbReference>
<protein>
    <submittedName>
        <fullName evidence="2">Serine/threonine protein phosphatase PrpC</fullName>
    </submittedName>
</protein>
<dbReference type="CDD" id="cd00143">
    <property type="entry name" value="PP2Cc"/>
    <property type="match status" value="1"/>
</dbReference>
<evidence type="ECO:0000313" key="3">
    <source>
        <dbReference type="Proteomes" id="UP000267187"/>
    </source>
</evidence>
<accession>A0A3M0A397</accession>
<dbReference type="PROSITE" id="PS51746">
    <property type="entry name" value="PPM_2"/>
    <property type="match status" value="1"/>
</dbReference>
<evidence type="ECO:0000313" key="2">
    <source>
        <dbReference type="EMBL" id="RMA78924.1"/>
    </source>
</evidence>
<dbReference type="Pfam" id="PF13672">
    <property type="entry name" value="PP2C_2"/>
    <property type="match status" value="1"/>
</dbReference>
<evidence type="ECO:0000259" key="1">
    <source>
        <dbReference type="PROSITE" id="PS51746"/>
    </source>
</evidence>